<organism evidence="2 3">
    <name type="scientific">Planifilum fimeticola</name>
    <dbReference type="NCBI Taxonomy" id="201975"/>
    <lineage>
        <taxon>Bacteria</taxon>
        <taxon>Bacillati</taxon>
        <taxon>Bacillota</taxon>
        <taxon>Bacilli</taxon>
        <taxon>Bacillales</taxon>
        <taxon>Thermoactinomycetaceae</taxon>
        <taxon>Planifilum</taxon>
    </lineage>
</organism>
<name>A0A2T0LFP7_9BACL</name>
<feature type="non-terminal residue" evidence="2">
    <location>
        <position position="312"/>
    </location>
</feature>
<dbReference type="AlphaFoldDB" id="A0A2T0LFP7"/>
<gene>
    <name evidence="2" type="ORF">CLV97_10998</name>
</gene>
<dbReference type="EMBL" id="PVNE01000009">
    <property type="protein sequence ID" value="PRX41047.1"/>
    <property type="molecule type" value="Genomic_DNA"/>
</dbReference>
<dbReference type="NCBIfam" id="TIGR01643">
    <property type="entry name" value="YD_repeat_2x"/>
    <property type="match status" value="1"/>
</dbReference>
<dbReference type="Proteomes" id="UP000237797">
    <property type="component" value="Unassembled WGS sequence"/>
</dbReference>
<dbReference type="CDD" id="cd14488">
    <property type="entry name" value="CBM6-CBM35-CBM36_like_2"/>
    <property type="match status" value="1"/>
</dbReference>
<protein>
    <submittedName>
        <fullName evidence="2">YD repeat-containing protein</fullName>
    </submittedName>
</protein>
<dbReference type="Pfam" id="PF25275">
    <property type="entry name" value="Golvesin_C"/>
    <property type="match status" value="1"/>
</dbReference>
<comment type="caution">
    <text evidence="2">The sequence shown here is derived from an EMBL/GenBank/DDBJ whole genome shotgun (WGS) entry which is preliminary data.</text>
</comment>
<dbReference type="InterPro" id="IPR033803">
    <property type="entry name" value="CBD-like_Golvesin-Xly"/>
</dbReference>
<evidence type="ECO:0000313" key="2">
    <source>
        <dbReference type="EMBL" id="PRX41047.1"/>
    </source>
</evidence>
<evidence type="ECO:0000259" key="1">
    <source>
        <dbReference type="Pfam" id="PF25275"/>
    </source>
</evidence>
<dbReference type="RefSeq" id="WP_211295703.1">
    <property type="nucleotide sequence ID" value="NZ_PVNE01000009.1"/>
</dbReference>
<accession>A0A2T0LFP7</accession>
<keyword evidence="3" id="KW-1185">Reference proteome</keyword>
<feature type="domain" description="Golvesin/Xly CBD-like" evidence="1">
    <location>
        <begin position="118"/>
        <end position="249"/>
    </location>
</feature>
<dbReference type="Gene3D" id="2.180.10.10">
    <property type="entry name" value="RHS repeat-associated core"/>
    <property type="match status" value="1"/>
</dbReference>
<evidence type="ECO:0000313" key="3">
    <source>
        <dbReference type="Proteomes" id="UP000237797"/>
    </source>
</evidence>
<dbReference type="InterPro" id="IPR006530">
    <property type="entry name" value="YD"/>
</dbReference>
<reference evidence="2 3" key="1">
    <citation type="submission" date="2018-03" db="EMBL/GenBank/DDBJ databases">
        <title>Genomic Encyclopedia of Archaeal and Bacterial Type Strains, Phase II (KMG-II): from individual species to whole genera.</title>
        <authorList>
            <person name="Goeker M."/>
        </authorList>
    </citation>
    <scope>NUCLEOTIDE SEQUENCE [LARGE SCALE GENOMIC DNA]</scope>
    <source>
        <strain evidence="2 3">DSM 44946</strain>
    </source>
</reference>
<proteinExistence type="predicted"/>
<sequence length="312" mass="34828">MKEQTLPYDPESGDPRDKMTYEYDAVGNLTKVSAPPSAGQSVRVETTYTYFDNGWVKSSTDPWDITTTYDYNELGLQTSRTLTSAGGSSSRTMGWSYYPDGKLKARSDDGVPVGKDVVLVDNSDTQNTETTGNWTKSSNIAGYEGYDYQYNGKGTGADTFKWILHIPKDGNYTVYVKYMAYTDRAQDAPYTIEHANGTTEKRVNQTQNGSQWVSLGTYTFRADRTWTITLSDNFTSGNVVVADAVKLVRDNSGETDNEKKQFEYTYDANGNLIEMTDGSSGAEIDTYKMSYTELNQIQKVEEIKDGTTKHTT</sequence>